<gene>
    <name evidence="1" type="ORF">SAMN00790413_00663</name>
</gene>
<dbReference type="AlphaFoldDB" id="A0A1W1V9X4"/>
<evidence type="ECO:0000313" key="1">
    <source>
        <dbReference type="EMBL" id="SMB90138.1"/>
    </source>
</evidence>
<name>A0A1W1V9X4_9DEIO</name>
<accession>A0A1W1V9X4</accession>
<dbReference type="Pfam" id="PF02620">
    <property type="entry name" value="YceD"/>
    <property type="match status" value="1"/>
</dbReference>
<sequence>MLLFPVKGERSAYHGRMMDTPRLHLGSLLRTSSDASAEGELDHLDYEQGGRAQTLRFARPAPLSVDVNPLGGAEMYLQGLFEPALIMECARCLRDVEVPLEIKLGTLMRHDPSVESPYLEEAETGEEVLVFGDPDLNLSDYLAETTLLAAPLSVLHAPDCKGLCQVCGHDLNEGPCEHGAQVPVEEIDDELGVPEGTVHAKQTPFAALRDFKLPEE</sequence>
<evidence type="ECO:0008006" key="3">
    <source>
        <dbReference type="Google" id="ProtNLM"/>
    </source>
</evidence>
<evidence type="ECO:0000313" key="2">
    <source>
        <dbReference type="Proteomes" id="UP000192582"/>
    </source>
</evidence>
<dbReference type="Proteomes" id="UP000192582">
    <property type="component" value="Unassembled WGS sequence"/>
</dbReference>
<organism evidence="1 2">
    <name type="scientific">Deinococcus hopiensis KR-140</name>
    <dbReference type="NCBI Taxonomy" id="695939"/>
    <lineage>
        <taxon>Bacteria</taxon>
        <taxon>Thermotogati</taxon>
        <taxon>Deinococcota</taxon>
        <taxon>Deinococci</taxon>
        <taxon>Deinococcales</taxon>
        <taxon>Deinococcaceae</taxon>
        <taxon>Deinococcus</taxon>
    </lineage>
</organism>
<reference evidence="1 2" key="1">
    <citation type="submission" date="2017-04" db="EMBL/GenBank/DDBJ databases">
        <authorList>
            <person name="Afonso C.L."/>
            <person name="Miller P.J."/>
            <person name="Scott M.A."/>
            <person name="Spackman E."/>
            <person name="Goraichik I."/>
            <person name="Dimitrov K.M."/>
            <person name="Suarez D.L."/>
            <person name="Swayne D.E."/>
        </authorList>
    </citation>
    <scope>NUCLEOTIDE SEQUENCE [LARGE SCALE GENOMIC DNA]</scope>
    <source>
        <strain evidence="1 2">KR-140</strain>
    </source>
</reference>
<dbReference type="STRING" id="695939.SAMN00790413_00663"/>
<protein>
    <recommendedName>
        <fullName evidence="3">DUF177 domain-containing protein</fullName>
    </recommendedName>
</protein>
<keyword evidence="2" id="KW-1185">Reference proteome</keyword>
<dbReference type="EMBL" id="FWWU01000009">
    <property type="protein sequence ID" value="SMB90138.1"/>
    <property type="molecule type" value="Genomic_DNA"/>
</dbReference>
<dbReference type="InterPro" id="IPR003772">
    <property type="entry name" value="YceD"/>
</dbReference>
<proteinExistence type="predicted"/>